<reference evidence="2" key="1">
    <citation type="submission" date="2020-09" db="EMBL/GenBank/DDBJ databases">
        <title>Genome-Enabled Discovery of Anthraquinone Biosynthesis in Senna tora.</title>
        <authorList>
            <person name="Kang S.-H."/>
            <person name="Pandey R.P."/>
            <person name="Lee C.-M."/>
            <person name="Sim J.-S."/>
            <person name="Jeong J.-T."/>
            <person name="Choi B.-S."/>
            <person name="Jung M."/>
            <person name="Ginzburg D."/>
            <person name="Zhao K."/>
            <person name="Won S.Y."/>
            <person name="Oh T.-J."/>
            <person name="Yu Y."/>
            <person name="Kim N.-H."/>
            <person name="Lee O.R."/>
            <person name="Lee T.-H."/>
            <person name="Bashyal P."/>
            <person name="Kim T.-S."/>
            <person name="Lee W.-H."/>
            <person name="Kawkins C."/>
            <person name="Kim C.-K."/>
            <person name="Kim J.S."/>
            <person name="Ahn B.O."/>
            <person name="Rhee S.Y."/>
            <person name="Sohng J.K."/>
        </authorList>
    </citation>
    <scope>NUCLEOTIDE SEQUENCE</scope>
    <source>
        <tissue evidence="2">Leaf</tissue>
    </source>
</reference>
<gene>
    <name evidence="2" type="ORF">G2W53_008174</name>
</gene>
<dbReference type="AlphaFoldDB" id="A0A834X7Y7"/>
<comment type="caution">
    <text evidence="2">The sequence shown here is derived from an EMBL/GenBank/DDBJ whole genome shotgun (WGS) entry which is preliminary data.</text>
</comment>
<name>A0A834X7Y7_9FABA</name>
<evidence type="ECO:0000313" key="2">
    <source>
        <dbReference type="EMBL" id="KAF7839692.1"/>
    </source>
</evidence>
<dbReference type="CDD" id="cd06222">
    <property type="entry name" value="RNase_H_like"/>
    <property type="match status" value="1"/>
</dbReference>
<feature type="domain" description="RNase H type-1" evidence="1">
    <location>
        <begin position="82"/>
        <end position="160"/>
    </location>
</feature>
<dbReference type="InterPro" id="IPR044730">
    <property type="entry name" value="RNase_H-like_dom_plant"/>
</dbReference>
<dbReference type="PANTHER" id="PTHR47074:SF48">
    <property type="entry name" value="POLYNUCLEOTIDYL TRANSFERASE, RIBONUCLEASE H-LIKE SUPERFAMILY PROTEIN"/>
    <property type="match status" value="1"/>
</dbReference>
<dbReference type="InterPro" id="IPR052929">
    <property type="entry name" value="RNase_H-like_EbsB-rel"/>
</dbReference>
<dbReference type="GO" id="GO:0004523">
    <property type="term" value="F:RNA-DNA hybrid ribonuclease activity"/>
    <property type="evidence" value="ECO:0007669"/>
    <property type="project" value="InterPro"/>
</dbReference>
<protein>
    <recommendedName>
        <fullName evidence="1">RNase H type-1 domain-containing protein</fullName>
    </recommendedName>
</protein>
<evidence type="ECO:0000313" key="3">
    <source>
        <dbReference type="Proteomes" id="UP000634136"/>
    </source>
</evidence>
<evidence type="ECO:0000259" key="1">
    <source>
        <dbReference type="Pfam" id="PF13456"/>
    </source>
</evidence>
<organism evidence="2 3">
    <name type="scientific">Senna tora</name>
    <dbReference type="NCBI Taxonomy" id="362788"/>
    <lineage>
        <taxon>Eukaryota</taxon>
        <taxon>Viridiplantae</taxon>
        <taxon>Streptophyta</taxon>
        <taxon>Embryophyta</taxon>
        <taxon>Tracheophyta</taxon>
        <taxon>Spermatophyta</taxon>
        <taxon>Magnoliopsida</taxon>
        <taxon>eudicotyledons</taxon>
        <taxon>Gunneridae</taxon>
        <taxon>Pentapetalae</taxon>
        <taxon>rosids</taxon>
        <taxon>fabids</taxon>
        <taxon>Fabales</taxon>
        <taxon>Fabaceae</taxon>
        <taxon>Caesalpinioideae</taxon>
        <taxon>Cassia clade</taxon>
        <taxon>Senna</taxon>
    </lineage>
</organism>
<dbReference type="EMBL" id="JAAIUW010000003">
    <property type="protein sequence ID" value="KAF7839692.1"/>
    <property type="molecule type" value="Genomic_DNA"/>
</dbReference>
<keyword evidence="3" id="KW-1185">Reference proteome</keyword>
<dbReference type="Pfam" id="PF13456">
    <property type="entry name" value="RVT_3"/>
    <property type="match status" value="1"/>
</dbReference>
<accession>A0A834X7Y7</accession>
<dbReference type="PANTHER" id="PTHR47074">
    <property type="entry name" value="BNAC02G40300D PROTEIN"/>
    <property type="match status" value="1"/>
</dbReference>
<dbReference type="InterPro" id="IPR002156">
    <property type="entry name" value="RNaseH_domain"/>
</dbReference>
<dbReference type="OrthoDB" id="1430973at2759"/>
<dbReference type="GO" id="GO:0003676">
    <property type="term" value="F:nucleic acid binding"/>
    <property type="evidence" value="ECO:0007669"/>
    <property type="project" value="InterPro"/>
</dbReference>
<dbReference type="Proteomes" id="UP000634136">
    <property type="component" value="Unassembled WGS sequence"/>
</dbReference>
<sequence>MTSVWDEAWIPGTYPYSIERVAFDTSSNRRWHNTVLEWFMVEGPNWSHEQMGMCVLALYMILEARNQKKFLNKPPHNVVMLNTDASTLSTDDGIIGGLFHDYNGSCIGAFSKLHNLSSNLMMLKAEAIRRGMEVAIMLGFMNIIIEGDVKLVFEKLVSMDAHAFPLLSVVTIDMHFGRQKVFVFAKDLDVLQSFQPSGILDFSIDR</sequence>
<proteinExistence type="predicted"/>